<proteinExistence type="predicted"/>
<sequence>DLQEKILAKLEILKQSRDWLKEEGQFIPYPEAWLNAKGWLDEVEVESKKEVPKHLKGLQKVWEGLQDGEETVPLLDGKVS</sequence>
<accession>A0ABS6S458</accession>
<gene>
    <name evidence="1" type="ORF">HWQ67_17580</name>
</gene>
<comment type="caution">
    <text evidence="1">The sequence shown here is derived from an EMBL/GenBank/DDBJ whole genome shotgun (WGS) entry which is preliminary data.</text>
</comment>
<feature type="non-terminal residue" evidence="1">
    <location>
        <position position="1"/>
    </location>
</feature>
<keyword evidence="2" id="KW-1185">Reference proteome</keyword>
<organism evidence="1 2">
    <name type="scientific">Candidatus Magnetobacterium casense</name>
    <dbReference type="NCBI Taxonomy" id="1455061"/>
    <lineage>
        <taxon>Bacteria</taxon>
        <taxon>Pseudomonadati</taxon>
        <taxon>Nitrospirota</taxon>
        <taxon>Thermodesulfovibrionia</taxon>
        <taxon>Thermodesulfovibrionales</taxon>
        <taxon>Candidatus Magnetobacteriaceae</taxon>
        <taxon>Candidatus Magnetobacterium</taxon>
    </lineage>
</organism>
<dbReference type="EMBL" id="JABXWD010000566">
    <property type="protein sequence ID" value="MBV6343390.1"/>
    <property type="molecule type" value="Genomic_DNA"/>
</dbReference>
<evidence type="ECO:0000313" key="1">
    <source>
        <dbReference type="EMBL" id="MBV6343390.1"/>
    </source>
</evidence>
<dbReference type="Proteomes" id="UP001196980">
    <property type="component" value="Unassembled WGS sequence"/>
</dbReference>
<evidence type="ECO:0000313" key="2">
    <source>
        <dbReference type="Proteomes" id="UP001196980"/>
    </source>
</evidence>
<reference evidence="1 2" key="1">
    <citation type="journal article" date="2020" name="J Geophys Res Biogeosci">
        <title>Magnetotaxis as an Adaptation to Enable Bacterial Shuttling of Microbial Sulfur and Sulfur Cycling Across Aquatic Oxic#Anoxic Interfaces.</title>
        <authorList>
            <person name="Li J."/>
            <person name="Liu P."/>
            <person name="Wang J."/>
            <person name="Roberts A.P."/>
            <person name="Pan Y."/>
        </authorList>
    </citation>
    <scope>NUCLEOTIDE SEQUENCE [LARGE SCALE GENOMIC DNA]</scope>
    <source>
        <strain evidence="1 2">MYR-1_YQ</strain>
    </source>
</reference>
<protein>
    <submittedName>
        <fullName evidence="1">Uncharacterized protein</fullName>
    </submittedName>
</protein>
<name>A0ABS6S458_9BACT</name>